<keyword evidence="4" id="KW-1185">Reference proteome</keyword>
<feature type="compositionally biased region" description="Basic and acidic residues" evidence="1">
    <location>
        <begin position="44"/>
        <end position="62"/>
    </location>
</feature>
<dbReference type="InterPro" id="IPR021403">
    <property type="entry name" value="DUF3043"/>
</dbReference>
<keyword evidence="2" id="KW-0812">Transmembrane</keyword>
<dbReference type="Proteomes" id="UP000633205">
    <property type="component" value="Unassembled WGS sequence"/>
</dbReference>
<keyword evidence="2" id="KW-1133">Transmembrane helix</keyword>
<feature type="transmembrane region" description="Helical" evidence="2">
    <location>
        <begin position="119"/>
        <end position="140"/>
    </location>
</feature>
<feature type="transmembrane region" description="Helical" evidence="2">
    <location>
        <begin position="91"/>
        <end position="113"/>
    </location>
</feature>
<gene>
    <name evidence="3" type="ORF">GCM10010915_24010</name>
</gene>
<sequence>MAKNAHPADDAATPEQKPVGKGRPTPTRAEQQAKRVRPLVATTKEAKKAARSEMRERQERARVGMQNGEERFLGPRDKGPQRRFARDWTDAGWHLAEFVMPAMVLVILLSLIPLPFMQFWSFIGLWGFIILAIVEMVFLARRVKKKAADKWGDRREKGLGWYAAMRSIQMRFMRIPKPQVRRGEYPSL</sequence>
<dbReference type="EMBL" id="BMHO01000001">
    <property type="protein sequence ID" value="GGD42155.1"/>
    <property type="molecule type" value="Genomic_DNA"/>
</dbReference>
<accession>A0A917DIT7</accession>
<feature type="region of interest" description="Disordered" evidence="1">
    <location>
        <begin position="1"/>
        <end position="62"/>
    </location>
</feature>
<evidence type="ECO:0000313" key="3">
    <source>
        <dbReference type="EMBL" id="GGD42155.1"/>
    </source>
</evidence>
<protein>
    <recommendedName>
        <fullName evidence="5">DUF3043 domain-containing protein</fullName>
    </recommendedName>
</protein>
<dbReference type="Pfam" id="PF11241">
    <property type="entry name" value="DUF3043"/>
    <property type="match status" value="1"/>
</dbReference>
<dbReference type="AlphaFoldDB" id="A0A917DIT7"/>
<keyword evidence="2" id="KW-0472">Membrane</keyword>
<reference evidence="3" key="2">
    <citation type="submission" date="2020-09" db="EMBL/GenBank/DDBJ databases">
        <authorList>
            <person name="Sun Q."/>
            <person name="Zhou Y."/>
        </authorList>
    </citation>
    <scope>NUCLEOTIDE SEQUENCE</scope>
    <source>
        <strain evidence="3">CGMCC 1.15152</strain>
    </source>
</reference>
<reference evidence="3" key="1">
    <citation type="journal article" date="2014" name="Int. J. Syst. Evol. Microbiol.">
        <title>Complete genome sequence of Corynebacterium casei LMG S-19264T (=DSM 44701T), isolated from a smear-ripened cheese.</title>
        <authorList>
            <consortium name="US DOE Joint Genome Institute (JGI-PGF)"/>
            <person name="Walter F."/>
            <person name="Albersmeier A."/>
            <person name="Kalinowski J."/>
            <person name="Ruckert C."/>
        </authorList>
    </citation>
    <scope>NUCLEOTIDE SEQUENCE</scope>
    <source>
        <strain evidence="3">CGMCC 1.15152</strain>
    </source>
</reference>
<evidence type="ECO:0008006" key="5">
    <source>
        <dbReference type="Google" id="ProtNLM"/>
    </source>
</evidence>
<proteinExistence type="predicted"/>
<name>A0A917DIT7_9MICO</name>
<evidence type="ECO:0000313" key="4">
    <source>
        <dbReference type="Proteomes" id="UP000633205"/>
    </source>
</evidence>
<evidence type="ECO:0000256" key="1">
    <source>
        <dbReference type="SAM" id="MobiDB-lite"/>
    </source>
</evidence>
<comment type="caution">
    <text evidence="3">The sequence shown here is derived from an EMBL/GenBank/DDBJ whole genome shotgun (WGS) entry which is preliminary data.</text>
</comment>
<organism evidence="3 4">
    <name type="scientific">Microbacterium faecale</name>
    <dbReference type="NCBI Taxonomy" id="1804630"/>
    <lineage>
        <taxon>Bacteria</taxon>
        <taxon>Bacillati</taxon>
        <taxon>Actinomycetota</taxon>
        <taxon>Actinomycetes</taxon>
        <taxon>Micrococcales</taxon>
        <taxon>Microbacteriaceae</taxon>
        <taxon>Microbacterium</taxon>
    </lineage>
</organism>
<dbReference type="RefSeq" id="WP_188712443.1">
    <property type="nucleotide sequence ID" value="NZ_BMHO01000001.1"/>
</dbReference>
<evidence type="ECO:0000256" key="2">
    <source>
        <dbReference type="SAM" id="Phobius"/>
    </source>
</evidence>